<dbReference type="InterPro" id="IPR045694">
    <property type="entry name" value="DUF6058"/>
</dbReference>
<reference evidence="1" key="2">
    <citation type="submission" date="2020-09" db="EMBL/GenBank/DDBJ databases">
        <authorList>
            <person name="Sun Q."/>
            <person name="Ohkuma M."/>
        </authorList>
    </citation>
    <scope>NUCLEOTIDE SEQUENCE</scope>
    <source>
        <strain evidence="1">JCM 3086</strain>
    </source>
</reference>
<accession>A0A917P733</accession>
<proteinExistence type="predicted"/>
<comment type="caution">
    <text evidence="1">The sequence shown here is derived from an EMBL/GenBank/DDBJ whole genome shotgun (WGS) entry which is preliminary data.</text>
</comment>
<dbReference type="AlphaFoldDB" id="A0A917P733"/>
<organism evidence="1 2">
    <name type="scientific">Streptomyces brasiliensis</name>
    <dbReference type="NCBI Taxonomy" id="1954"/>
    <lineage>
        <taxon>Bacteria</taxon>
        <taxon>Bacillati</taxon>
        <taxon>Actinomycetota</taxon>
        <taxon>Actinomycetes</taxon>
        <taxon>Kitasatosporales</taxon>
        <taxon>Streptomycetaceae</taxon>
        <taxon>Streptomyces</taxon>
    </lineage>
</organism>
<evidence type="ECO:0000313" key="2">
    <source>
        <dbReference type="Proteomes" id="UP000657574"/>
    </source>
</evidence>
<reference evidence="1" key="1">
    <citation type="journal article" date="2014" name="Int. J. Syst. Evol. Microbiol.">
        <title>Complete genome sequence of Corynebacterium casei LMG S-19264T (=DSM 44701T), isolated from a smear-ripened cheese.</title>
        <authorList>
            <consortium name="US DOE Joint Genome Institute (JGI-PGF)"/>
            <person name="Walter F."/>
            <person name="Albersmeier A."/>
            <person name="Kalinowski J."/>
            <person name="Ruckert C."/>
        </authorList>
    </citation>
    <scope>NUCLEOTIDE SEQUENCE</scope>
    <source>
        <strain evidence="1">JCM 3086</strain>
    </source>
</reference>
<dbReference type="Proteomes" id="UP000657574">
    <property type="component" value="Unassembled WGS sequence"/>
</dbReference>
<gene>
    <name evidence="1" type="ORF">GCM10010121_089490</name>
</gene>
<dbReference type="Pfam" id="PF19531">
    <property type="entry name" value="DUF6058"/>
    <property type="match status" value="1"/>
</dbReference>
<name>A0A917P733_9ACTN</name>
<dbReference type="EMBL" id="BMQA01000083">
    <property type="protein sequence ID" value="GGJ64920.1"/>
    <property type="molecule type" value="Genomic_DNA"/>
</dbReference>
<keyword evidence="2" id="KW-1185">Reference proteome</keyword>
<sequence length="243" mass="26498">MSVQSEMLPSMPYPTTYPAVAADQHAADLAGRPCPRLTGPNELARRLAELDEQYIRAQFVELDELSASRDGGTQAVRKLMADGRLPQPAYRLDDGTDMVAGDFFAPLDAAGGVEALPEWFRSRYMSAARRLGLPDGPAEADEQWTEYLSGGYGVCLKRATPESIAEKALYITTIERLLVNPQPGDTSWADELRTTVDALAAIERPGALLDPPRWGGPMSPQWYGAYLRAYFPQAFTSPTGVAS</sequence>
<evidence type="ECO:0000313" key="1">
    <source>
        <dbReference type="EMBL" id="GGJ64920.1"/>
    </source>
</evidence>
<protein>
    <submittedName>
        <fullName evidence="1">Uncharacterized protein</fullName>
    </submittedName>
</protein>